<dbReference type="EMBL" id="JASPKZ010001948">
    <property type="protein sequence ID" value="KAJ9597026.1"/>
    <property type="molecule type" value="Genomic_DNA"/>
</dbReference>
<name>A0AAD8ENV9_DIPPU</name>
<sequence>WLRERENNVDVALRERERERERERDVALREREVGTQCDNRETLPSERRCPQRGCYLAHVYNLSERIIERGRYS</sequence>
<keyword evidence="2" id="KW-1185">Reference proteome</keyword>
<dbReference type="AlphaFoldDB" id="A0AAD8ENV9"/>
<protein>
    <submittedName>
        <fullName evidence="1">Uncharacterized protein</fullName>
    </submittedName>
</protein>
<feature type="non-terminal residue" evidence="1">
    <location>
        <position position="73"/>
    </location>
</feature>
<feature type="non-terminal residue" evidence="1">
    <location>
        <position position="1"/>
    </location>
</feature>
<comment type="caution">
    <text evidence="1">The sequence shown here is derived from an EMBL/GenBank/DDBJ whole genome shotgun (WGS) entry which is preliminary data.</text>
</comment>
<organism evidence="1 2">
    <name type="scientific">Diploptera punctata</name>
    <name type="common">Pacific beetle cockroach</name>
    <dbReference type="NCBI Taxonomy" id="6984"/>
    <lineage>
        <taxon>Eukaryota</taxon>
        <taxon>Metazoa</taxon>
        <taxon>Ecdysozoa</taxon>
        <taxon>Arthropoda</taxon>
        <taxon>Hexapoda</taxon>
        <taxon>Insecta</taxon>
        <taxon>Pterygota</taxon>
        <taxon>Neoptera</taxon>
        <taxon>Polyneoptera</taxon>
        <taxon>Dictyoptera</taxon>
        <taxon>Blattodea</taxon>
        <taxon>Blaberoidea</taxon>
        <taxon>Blaberidae</taxon>
        <taxon>Diplopterinae</taxon>
        <taxon>Diploptera</taxon>
    </lineage>
</organism>
<accession>A0AAD8ENV9</accession>
<reference evidence="1" key="1">
    <citation type="journal article" date="2023" name="IScience">
        <title>Live-bearing cockroach genome reveals convergent evolutionary mechanisms linked to viviparity in insects and beyond.</title>
        <authorList>
            <person name="Fouks B."/>
            <person name="Harrison M.C."/>
            <person name="Mikhailova A.A."/>
            <person name="Marchal E."/>
            <person name="English S."/>
            <person name="Carruthers M."/>
            <person name="Jennings E.C."/>
            <person name="Chiamaka E.L."/>
            <person name="Frigard R.A."/>
            <person name="Pippel M."/>
            <person name="Attardo G.M."/>
            <person name="Benoit J.B."/>
            <person name="Bornberg-Bauer E."/>
            <person name="Tobe S.S."/>
        </authorList>
    </citation>
    <scope>NUCLEOTIDE SEQUENCE</scope>
    <source>
        <strain evidence="1">Stay&amp;Tobe</strain>
    </source>
</reference>
<gene>
    <name evidence="1" type="ORF">L9F63_011969</name>
</gene>
<dbReference type="Proteomes" id="UP001233999">
    <property type="component" value="Unassembled WGS sequence"/>
</dbReference>
<evidence type="ECO:0000313" key="2">
    <source>
        <dbReference type="Proteomes" id="UP001233999"/>
    </source>
</evidence>
<reference evidence="1" key="2">
    <citation type="submission" date="2023-05" db="EMBL/GenBank/DDBJ databases">
        <authorList>
            <person name="Fouks B."/>
        </authorList>
    </citation>
    <scope>NUCLEOTIDE SEQUENCE</scope>
    <source>
        <strain evidence="1">Stay&amp;Tobe</strain>
        <tissue evidence="1">Testes</tissue>
    </source>
</reference>
<proteinExistence type="predicted"/>
<evidence type="ECO:0000313" key="1">
    <source>
        <dbReference type="EMBL" id="KAJ9597026.1"/>
    </source>
</evidence>